<keyword evidence="3" id="KW-1003">Cell membrane</keyword>
<reference evidence="9" key="1">
    <citation type="submission" date="2021-02" db="EMBL/GenBank/DDBJ databases">
        <title>Fulvivirga sp. S481 isolated from sea water.</title>
        <authorList>
            <person name="Bae S.S."/>
            <person name="Baek K."/>
        </authorList>
    </citation>
    <scope>NUCLEOTIDE SEQUENCE</scope>
    <source>
        <strain evidence="9">S481</strain>
    </source>
</reference>
<dbReference type="Pfam" id="PF02308">
    <property type="entry name" value="MgtC"/>
    <property type="match status" value="1"/>
</dbReference>
<feature type="domain" description="MgtC/SapB/SrpB/YhiD N-terminal" evidence="8">
    <location>
        <begin position="21"/>
        <end position="152"/>
    </location>
</feature>
<evidence type="ECO:0000256" key="7">
    <source>
        <dbReference type="SAM" id="Phobius"/>
    </source>
</evidence>
<dbReference type="PANTHER" id="PTHR33778">
    <property type="entry name" value="PROTEIN MGTC"/>
    <property type="match status" value="1"/>
</dbReference>
<feature type="transmembrane region" description="Helical" evidence="7">
    <location>
        <begin position="130"/>
        <end position="148"/>
    </location>
</feature>
<evidence type="ECO:0000259" key="8">
    <source>
        <dbReference type="Pfam" id="PF02308"/>
    </source>
</evidence>
<evidence type="ECO:0000256" key="5">
    <source>
        <dbReference type="ARBA" id="ARBA00022989"/>
    </source>
</evidence>
<dbReference type="EMBL" id="CP070608">
    <property type="protein sequence ID" value="QSE99367.1"/>
    <property type="molecule type" value="Genomic_DNA"/>
</dbReference>
<keyword evidence="5 7" id="KW-1133">Transmembrane helix</keyword>
<feature type="transmembrane region" description="Helical" evidence="7">
    <location>
        <begin position="14"/>
        <end position="33"/>
    </location>
</feature>
<feature type="transmembrane region" description="Helical" evidence="7">
    <location>
        <begin position="79"/>
        <end position="99"/>
    </location>
</feature>
<dbReference type="GO" id="GO:0005886">
    <property type="term" value="C:plasma membrane"/>
    <property type="evidence" value="ECO:0007669"/>
    <property type="project" value="UniProtKB-SubCell"/>
</dbReference>
<comment type="similarity">
    <text evidence="2">Belongs to the MgtC/SapB family.</text>
</comment>
<protein>
    <submittedName>
        <fullName evidence="9">MgtC/SapB family protein</fullName>
    </submittedName>
</protein>
<dbReference type="Proteomes" id="UP000662783">
    <property type="component" value="Chromosome"/>
</dbReference>
<dbReference type="PANTHER" id="PTHR33778:SF1">
    <property type="entry name" value="MAGNESIUM TRANSPORTER YHID-RELATED"/>
    <property type="match status" value="1"/>
</dbReference>
<dbReference type="PRINTS" id="PR01837">
    <property type="entry name" value="MGTCSAPBPROT"/>
</dbReference>
<evidence type="ECO:0000256" key="4">
    <source>
        <dbReference type="ARBA" id="ARBA00022692"/>
    </source>
</evidence>
<keyword evidence="10" id="KW-1185">Reference proteome</keyword>
<keyword evidence="4 7" id="KW-0812">Transmembrane</keyword>
<sequence length="155" mass="16865">MLNLVGELIHPEELAIFGDVVIATLLTMVVGYEREKADKEAGLRTNMIVGGATCLIILLSKPIILFLESNYPNSINADPIRLFEAIVVGISFLGAGTILKKKDEHNIYGITTAATLLYSSGIGICVALHHYLLAVLLTVFILIVNYVVHRFSKGI</sequence>
<evidence type="ECO:0000313" key="9">
    <source>
        <dbReference type="EMBL" id="QSE99367.1"/>
    </source>
</evidence>
<dbReference type="AlphaFoldDB" id="A0A974WLE1"/>
<dbReference type="KEGG" id="fuv:JR347_09720"/>
<keyword evidence="6 7" id="KW-0472">Membrane</keyword>
<evidence type="ECO:0000256" key="6">
    <source>
        <dbReference type="ARBA" id="ARBA00023136"/>
    </source>
</evidence>
<evidence type="ECO:0000256" key="3">
    <source>
        <dbReference type="ARBA" id="ARBA00022475"/>
    </source>
</evidence>
<dbReference type="InterPro" id="IPR003416">
    <property type="entry name" value="MgtC/SapB/SrpB/YhiD_fam"/>
</dbReference>
<name>A0A974WLE1_9BACT</name>
<comment type="subcellular location">
    <subcellularLocation>
        <location evidence="1">Cell membrane</location>
        <topology evidence="1">Multi-pass membrane protein</topology>
    </subcellularLocation>
</comment>
<accession>A0A974WLE1</accession>
<gene>
    <name evidence="9" type="ORF">JR347_09720</name>
</gene>
<evidence type="ECO:0000256" key="1">
    <source>
        <dbReference type="ARBA" id="ARBA00004651"/>
    </source>
</evidence>
<evidence type="ECO:0000313" key="10">
    <source>
        <dbReference type="Proteomes" id="UP000662783"/>
    </source>
</evidence>
<feature type="transmembrane region" description="Helical" evidence="7">
    <location>
        <begin position="45"/>
        <end position="67"/>
    </location>
</feature>
<organism evidence="9 10">
    <name type="scientific">Fulvivirga lutea</name>
    <dbReference type="NCBI Taxonomy" id="2810512"/>
    <lineage>
        <taxon>Bacteria</taxon>
        <taxon>Pseudomonadati</taxon>
        <taxon>Bacteroidota</taxon>
        <taxon>Cytophagia</taxon>
        <taxon>Cytophagales</taxon>
        <taxon>Fulvivirgaceae</taxon>
        <taxon>Fulvivirga</taxon>
    </lineage>
</organism>
<evidence type="ECO:0000256" key="2">
    <source>
        <dbReference type="ARBA" id="ARBA00009298"/>
    </source>
</evidence>
<feature type="transmembrane region" description="Helical" evidence="7">
    <location>
        <begin position="106"/>
        <end position="124"/>
    </location>
</feature>
<dbReference type="InterPro" id="IPR049177">
    <property type="entry name" value="MgtC_SapB_SrpB_YhiD_N"/>
</dbReference>
<proteinExistence type="inferred from homology"/>